<comment type="subcellular location">
    <subcellularLocation>
        <location evidence="1">Membrane</location>
        <topology evidence="1">Multi-pass membrane protein</topology>
    </subcellularLocation>
</comment>
<evidence type="ECO:0000313" key="13">
    <source>
        <dbReference type="WBParaSite" id="Minc3s01822g26534"/>
    </source>
</evidence>
<feature type="transmembrane region" description="Helical" evidence="10">
    <location>
        <begin position="156"/>
        <end position="174"/>
    </location>
</feature>
<evidence type="ECO:0000256" key="2">
    <source>
        <dbReference type="ARBA" id="ARBA00022448"/>
    </source>
</evidence>
<feature type="transmembrane region" description="Helical" evidence="10">
    <location>
        <begin position="290"/>
        <end position="310"/>
    </location>
</feature>
<proteinExistence type="inferred from homology"/>
<dbReference type="PANTHER" id="PTHR11003:SF345">
    <property type="entry name" value="TWIK FAMILY OF POTASSIUM CHANNELS PROTEIN 18"/>
    <property type="match status" value="1"/>
</dbReference>
<organism evidence="12 13">
    <name type="scientific">Meloidogyne incognita</name>
    <name type="common">Southern root-knot nematode worm</name>
    <name type="synonym">Oxyuris incognita</name>
    <dbReference type="NCBI Taxonomy" id="6306"/>
    <lineage>
        <taxon>Eukaryota</taxon>
        <taxon>Metazoa</taxon>
        <taxon>Ecdysozoa</taxon>
        <taxon>Nematoda</taxon>
        <taxon>Chromadorea</taxon>
        <taxon>Rhabditida</taxon>
        <taxon>Tylenchina</taxon>
        <taxon>Tylenchomorpha</taxon>
        <taxon>Tylenchoidea</taxon>
        <taxon>Meloidogynidae</taxon>
        <taxon>Meloidogyninae</taxon>
        <taxon>Meloidogyne</taxon>
        <taxon>Meloidogyne incognita group</taxon>
    </lineage>
</organism>
<comment type="similarity">
    <text evidence="8">Belongs to the two pore domain potassium channel (TC 1.A.1.8) family.</text>
</comment>
<evidence type="ECO:0000256" key="1">
    <source>
        <dbReference type="ARBA" id="ARBA00004141"/>
    </source>
</evidence>
<feature type="transmembrane region" description="Helical" evidence="10">
    <location>
        <begin position="186"/>
        <end position="204"/>
    </location>
</feature>
<dbReference type="PRINTS" id="PR01333">
    <property type="entry name" value="2POREKCHANEL"/>
</dbReference>
<evidence type="ECO:0000256" key="5">
    <source>
        <dbReference type="ARBA" id="ARBA00023065"/>
    </source>
</evidence>
<keyword evidence="6 10" id="KW-0472">Membrane</keyword>
<dbReference type="InterPro" id="IPR013099">
    <property type="entry name" value="K_chnl_dom"/>
</dbReference>
<keyword evidence="7 8" id="KW-0407">Ion channel</keyword>
<dbReference type="Gene3D" id="1.10.287.70">
    <property type="match status" value="1"/>
</dbReference>
<keyword evidence="4 10" id="KW-1133">Transmembrane helix</keyword>
<feature type="domain" description="Potassium channel" evidence="11">
    <location>
        <begin position="296"/>
        <end position="350"/>
    </location>
</feature>
<feature type="transmembrane region" description="Helical" evidence="10">
    <location>
        <begin position="54"/>
        <end position="76"/>
    </location>
</feature>
<keyword evidence="9" id="KW-0175">Coiled coil</keyword>
<evidence type="ECO:0000256" key="3">
    <source>
        <dbReference type="ARBA" id="ARBA00022692"/>
    </source>
</evidence>
<evidence type="ECO:0000256" key="4">
    <source>
        <dbReference type="ARBA" id="ARBA00022989"/>
    </source>
</evidence>
<keyword evidence="3 8" id="KW-0812">Transmembrane</keyword>
<dbReference type="InterPro" id="IPR003280">
    <property type="entry name" value="2pore_dom_K_chnl"/>
</dbReference>
<dbReference type="Pfam" id="PF07885">
    <property type="entry name" value="Ion_trans_2"/>
    <property type="match status" value="2"/>
</dbReference>
<dbReference type="GO" id="GO:0015271">
    <property type="term" value="F:outward rectifier potassium channel activity"/>
    <property type="evidence" value="ECO:0007669"/>
    <property type="project" value="TreeGrafter"/>
</dbReference>
<dbReference type="GO" id="GO:0022841">
    <property type="term" value="F:potassium ion leak channel activity"/>
    <property type="evidence" value="ECO:0007669"/>
    <property type="project" value="TreeGrafter"/>
</dbReference>
<feature type="domain" description="Potassium channel" evidence="11">
    <location>
        <begin position="154"/>
        <end position="210"/>
    </location>
</feature>
<feature type="coiled-coil region" evidence="9">
    <location>
        <begin position="73"/>
        <end position="100"/>
    </location>
</feature>
<dbReference type="SUPFAM" id="SSF81324">
    <property type="entry name" value="Voltage-gated potassium channels"/>
    <property type="match status" value="2"/>
</dbReference>
<dbReference type="AlphaFoldDB" id="A0A914MJ44"/>
<evidence type="ECO:0000313" key="12">
    <source>
        <dbReference type="Proteomes" id="UP000887563"/>
    </source>
</evidence>
<sequence length="378" mass="43660">MFDSSDESRDEEISLAEARRPYQINLNSDTELIRNNTSKCCGRRTKRKSLIKILIPRIFILVLTTIYVFIIAATFYSVENEKEREELANYEESIKIIKNNLMAQLHNLSPQIPIERLYQETNEFSNKLLEIGRKRGKRGISSLNKEKQQLNIQQNWTFVNSILFAISLISRIGYGHLVPLTPTGKTLIFPFAIFGIPLFILLVADLAKTFSLLFNWICRIFANCWRKFRKRLSPSQAKEIKLNGKSALKKESPKNCCGQKSPIATTCSNKSEKETIKSQNNSQPENESKIFLFLLFLLIWGILSFIYLFLENWNILDCFYFVFVTICSVGFGDFAPNSLISTFFTIFIIIPSFALRKAHKDDPINNDTIVSYNEVYFK</sequence>
<dbReference type="WBParaSite" id="Minc3s01822g26534">
    <property type="protein sequence ID" value="Minc3s01822g26534"/>
    <property type="gene ID" value="Minc3s01822g26534"/>
</dbReference>
<evidence type="ECO:0000259" key="11">
    <source>
        <dbReference type="Pfam" id="PF07885"/>
    </source>
</evidence>
<keyword evidence="2 8" id="KW-0813">Transport</keyword>
<evidence type="ECO:0000256" key="8">
    <source>
        <dbReference type="RuleBase" id="RU003857"/>
    </source>
</evidence>
<reference evidence="13" key="1">
    <citation type="submission" date="2022-11" db="UniProtKB">
        <authorList>
            <consortium name="WormBaseParasite"/>
        </authorList>
    </citation>
    <scope>IDENTIFICATION</scope>
</reference>
<name>A0A914MJ44_MELIC</name>
<protein>
    <submittedName>
        <fullName evidence="13">Potassium channel domain-containing protein</fullName>
    </submittedName>
</protein>
<dbReference type="PANTHER" id="PTHR11003">
    <property type="entry name" value="POTASSIUM CHANNEL, SUBFAMILY K"/>
    <property type="match status" value="1"/>
</dbReference>
<dbReference type="GO" id="GO:0005886">
    <property type="term" value="C:plasma membrane"/>
    <property type="evidence" value="ECO:0007669"/>
    <property type="project" value="TreeGrafter"/>
</dbReference>
<accession>A0A914MJ44</accession>
<evidence type="ECO:0000256" key="10">
    <source>
        <dbReference type="SAM" id="Phobius"/>
    </source>
</evidence>
<evidence type="ECO:0000256" key="7">
    <source>
        <dbReference type="ARBA" id="ARBA00023303"/>
    </source>
</evidence>
<evidence type="ECO:0000256" key="6">
    <source>
        <dbReference type="ARBA" id="ARBA00023136"/>
    </source>
</evidence>
<dbReference type="Proteomes" id="UP000887563">
    <property type="component" value="Unplaced"/>
</dbReference>
<keyword evidence="12" id="KW-1185">Reference proteome</keyword>
<keyword evidence="5 8" id="KW-0406">Ion transport</keyword>
<evidence type="ECO:0000256" key="9">
    <source>
        <dbReference type="SAM" id="Coils"/>
    </source>
</evidence>
<feature type="transmembrane region" description="Helical" evidence="10">
    <location>
        <begin position="322"/>
        <end position="350"/>
    </location>
</feature>
<dbReference type="GO" id="GO:0030322">
    <property type="term" value="P:stabilization of membrane potential"/>
    <property type="evidence" value="ECO:0007669"/>
    <property type="project" value="TreeGrafter"/>
</dbReference>